<dbReference type="AlphaFoldDB" id="V7PGB0"/>
<dbReference type="InterPro" id="IPR035979">
    <property type="entry name" value="RBD_domain_sf"/>
</dbReference>
<name>V7PGB0_PLAYE</name>
<feature type="compositionally biased region" description="Basic and acidic residues" evidence="2">
    <location>
        <begin position="669"/>
        <end position="779"/>
    </location>
</feature>
<evidence type="ECO:0000256" key="2">
    <source>
        <dbReference type="SAM" id="MobiDB-lite"/>
    </source>
</evidence>
<feature type="compositionally biased region" description="Basic and acidic residues" evidence="2">
    <location>
        <begin position="1060"/>
        <end position="1071"/>
    </location>
</feature>
<feature type="region of interest" description="Disordered" evidence="2">
    <location>
        <begin position="1060"/>
        <end position="1133"/>
    </location>
</feature>
<feature type="compositionally biased region" description="Basic and acidic residues" evidence="2">
    <location>
        <begin position="1"/>
        <end position="19"/>
    </location>
</feature>
<keyword evidence="5" id="KW-1185">Reference proteome</keyword>
<evidence type="ECO:0000313" key="5">
    <source>
        <dbReference type="Proteomes" id="UP000018538"/>
    </source>
</evidence>
<accession>V7PGB0</accession>
<feature type="compositionally biased region" description="Basic and acidic residues" evidence="2">
    <location>
        <begin position="1091"/>
        <end position="1104"/>
    </location>
</feature>
<keyword evidence="1" id="KW-0694">RNA-binding</keyword>
<evidence type="ECO:0000259" key="3">
    <source>
        <dbReference type="PROSITE" id="PS50102"/>
    </source>
</evidence>
<dbReference type="PROSITE" id="PS50102">
    <property type="entry name" value="RRM"/>
    <property type="match status" value="1"/>
</dbReference>
<dbReference type="InterPro" id="IPR000504">
    <property type="entry name" value="RRM_dom"/>
</dbReference>
<dbReference type="Proteomes" id="UP000018538">
    <property type="component" value="Unassembled WGS sequence"/>
</dbReference>
<gene>
    <name evidence="4" type="ORF">YYC_04075</name>
</gene>
<feature type="region of interest" description="Disordered" evidence="2">
    <location>
        <begin position="653"/>
        <end position="810"/>
    </location>
</feature>
<evidence type="ECO:0000256" key="1">
    <source>
        <dbReference type="PROSITE-ProRule" id="PRU00176"/>
    </source>
</evidence>
<dbReference type="Gene3D" id="3.30.70.330">
    <property type="match status" value="2"/>
</dbReference>
<feature type="compositionally biased region" description="Polar residues" evidence="2">
    <location>
        <begin position="53"/>
        <end position="64"/>
    </location>
</feature>
<dbReference type="GO" id="GO:0003723">
    <property type="term" value="F:RNA binding"/>
    <property type="evidence" value="ECO:0007669"/>
    <property type="project" value="UniProtKB-UniRule"/>
</dbReference>
<feature type="region of interest" description="Disordered" evidence="2">
    <location>
        <begin position="1"/>
        <end position="93"/>
    </location>
</feature>
<organism evidence="4 5">
    <name type="scientific">Plasmodium yoelii 17X</name>
    <dbReference type="NCBI Taxonomy" id="1323249"/>
    <lineage>
        <taxon>Eukaryota</taxon>
        <taxon>Sar</taxon>
        <taxon>Alveolata</taxon>
        <taxon>Apicomplexa</taxon>
        <taxon>Aconoidasida</taxon>
        <taxon>Haemosporida</taxon>
        <taxon>Plasmodiidae</taxon>
        <taxon>Plasmodium</taxon>
        <taxon>Plasmodium (Vinckeia)</taxon>
    </lineage>
</organism>
<sequence length="1262" mass="147741">MWIKKFKTEKEKEKEKEKPLTNNNENNNFDQEVDYTDREDDVSYEHEHAENGESINGESVNGASINGDDNHVEKGENDENDEANEIDQNDVNEKIQSIINDLSSDEEEGEVVEDEIPYERVQEKNEQSKEIILLNYYSEISENKLNTLLNIFGNVKNIYTDDNECTHIIFHSIKSAINAKKYIDNLKIKSRRIQVIYGTYKDNLIDTNKSSNILEQTGDIINLNENDEINKIGYDYMNDKYSKVPVKLYKNKNFYSTTISNQGQKQNKYSIYKNYINENQIHIKNNSYIRDDNFSSPDKNILLPNSKNYVHMNNNRSRNNYDQCSYNSSINSEHVNKINNKGDVYPPPPPPPSFFAYTDNTQNINNSNYTLYNSNNKINKNYDSFQTHPIYMNKENASNINDNQTDDNYSNNIWSNKYKTDLKPNNKYELIGKGLYNKIIPPPPYLNKDDKKKIYKNNLNTPNKKITNKEKFTHIDNSIYGHNYSHLDYDIQNSGHLNNNFFQKYKQDNYMDSENNRKKMYSWKNNLSELKFDDEIDEDDQFDETNPFNINSENIMTDNPTWLVRKNTPVMKWDQSASIKDNHINYVNSFINGKIYNRYLLITNIPHNLNENNKLKNYINELVSIDNNNDPCIEVLIFSSDQDTEQILFKKSDKENISESPACGGSERVAVKEVEPVEGKEVEPVEGKEVEPAEDKEVEPAEDKEVEPAEDKEAEPAEDKEVEPAEDKEAEPAEDKEVEPAEDKEVEPAEDKEVEPAEDKEAEPAEDKEVEPAEDKEAEPANGGPTRGHKNPEDSDHFENEPNKSECNKSESQLFAHLTFKTIKNAVDAKKELEEKLFKVTFSSPNKANNCLWIGNVMKNHYMHTFSILKRMLKKFGDIINIKFIIEKNCLFIQYKEIEFAIKARNHLYGIQLSNNIFLNIDFSTLGEWEGKQKASFARKKLLDLLLYDNNFLESKLEKKYNEKNTSLFFDSKIMKILKKNMTQTNTISIDRNKMFKNNATSKNKMDKFYREKTGKYTTSNRLLDKKNNISYKKHMVNNKRNNIYDKNIKRDGGKLYKRKIEDYEKNSNERHTRKKKRDEKYDEKDDEKDDEKYDEKDDEKYDENLNTLYKKKNKKNNSESEQAQNNIPFNSEHVQDSDQKVISFYINQKYKCDFNVTLFKGNPKLAIYSKLNVETKSDIKNLKHIQATSSDFAIWKIHPTETHKKKFYHICDHFNKKKNIPVILTKERMVFIVPPKDEYLADLGIESLDGMFAYVFETKKS</sequence>
<evidence type="ECO:0000313" key="4">
    <source>
        <dbReference type="EMBL" id="ETB58479.1"/>
    </source>
</evidence>
<proteinExistence type="predicted"/>
<feature type="compositionally biased region" description="Polar residues" evidence="2">
    <location>
        <begin position="1120"/>
        <end position="1130"/>
    </location>
</feature>
<dbReference type="SUPFAM" id="SSF54928">
    <property type="entry name" value="RNA-binding domain, RBD"/>
    <property type="match status" value="2"/>
</dbReference>
<feature type="compositionally biased region" description="Basic and acidic residues" evidence="2">
    <location>
        <begin position="68"/>
        <end position="77"/>
    </location>
</feature>
<feature type="compositionally biased region" description="Basic and acidic residues" evidence="2">
    <location>
        <begin position="790"/>
        <end position="809"/>
    </location>
</feature>
<feature type="compositionally biased region" description="Acidic residues" evidence="2">
    <location>
        <begin position="31"/>
        <end position="40"/>
    </location>
</feature>
<feature type="compositionally biased region" description="Acidic residues" evidence="2">
    <location>
        <begin position="78"/>
        <end position="90"/>
    </location>
</feature>
<protein>
    <recommendedName>
        <fullName evidence="3">RRM domain-containing protein</fullName>
    </recommendedName>
</protein>
<feature type="compositionally biased region" description="Low complexity" evidence="2">
    <location>
        <begin position="20"/>
        <end position="29"/>
    </location>
</feature>
<dbReference type="EMBL" id="KI635789">
    <property type="protein sequence ID" value="ETB58479.1"/>
    <property type="molecule type" value="Genomic_DNA"/>
</dbReference>
<feature type="domain" description="RRM" evidence="3">
    <location>
        <begin position="850"/>
        <end position="926"/>
    </location>
</feature>
<dbReference type="OrthoDB" id="2017782at2759"/>
<feature type="compositionally biased region" description="Basic and acidic residues" evidence="2">
    <location>
        <begin position="41"/>
        <end position="51"/>
    </location>
</feature>
<dbReference type="InterPro" id="IPR012677">
    <property type="entry name" value="Nucleotide-bd_a/b_plait_sf"/>
</dbReference>
<reference evidence="4 5" key="1">
    <citation type="submission" date="2013-11" db="EMBL/GenBank/DDBJ databases">
        <title>The Genome Sequence of Plasmodium yoelii 17X.</title>
        <authorList>
            <consortium name="The Broad Institute Genomics Platform"/>
            <consortium name="The Broad Institute Genome Sequencing Center for Infectious Disease"/>
            <person name="Neafsey D."/>
            <person name="Adams J."/>
            <person name="Walker B."/>
            <person name="Young S.K."/>
            <person name="Zeng Q."/>
            <person name="Gargeya S."/>
            <person name="Fitzgerald M."/>
            <person name="Haas B."/>
            <person name="Abouelleil A."/>
            <person name="Alvarado L."/>
            <person name="Chapman S.B."/>
            <person name="Gainer-Dewar J."/>
            <person name="Goldberg J."/>
            <person name="Griggs A."/>
            <person name="Gujja S."/>
            <person name="Hansen M."/>
            <person name="Howarth C."/>
            <person name="Imamovic A."/>
            <person name="Ireland A."/>
            <person name="Larimer J."/>
            <person name="McCowan C."/>
            <person name="Murphy C."/>
            <person name="Pearson M."/>
            <person name="Poon T.W."/>
            <person name="Priest M."/>
            <person name="Roberts A."/>
            <person name="Saif S."/>
            <person name="Shea T."/>
            <person name="Sykes S."/>
            <person name="Wortman J."/>
            <person name="Nusbaum C."/>
            <person name="Birren B."/>
        </authorList>
    </citation>
    <scope>NUCLEOTIDE SEQUENCE [LARGE SCALE GENOMIC DNA]</scope>
    <source>
        <strain evidence="4 5">17X</strain>
    </source>
</reference>